<evidence type="ECO:0000313" key="3">
    <source>
        <dbReference type="EMBL" id="GAA0677911.1"/>
    </source>
</evidence>
<evidence type="ECO:0000259" key="2">
    <source>
        <dbReference type="Pfam" id="PF26469"/>
    </source>
</evidence>
<keyword evidence="1" id="KW-1133">Transmembrane helix</keyword>
<dbReference type="AlphaFoldDB" id="A0AAV3TCD3"/>
<dbReference type="Proteomes" id="UP001500420">
    <property type="component" value="Unassembled WGS sequence"/>
</dbReference>
<feature type="transmembrane region" description="Helical" evidence="1">
    <location>
        <begin position="42"/>
        <end position="63"/>
    </location>
</feature>
<keyword evidence="4" id="KW-1185">Reference proteome</keyword>
<dbReference type="EMBL" id="BAAADV010000007">
    <property type="protein sequence ID" value="GAA0677911.1"/>
    <property type="molecule type" value="Genomic_DNA"/>
</dbReference>
<comment type="caution">
    <text evidence="3">The sequence shown here is derived from an EMBL/GenBank/DDBJ whole genome shotgun (WGS) entry which is preliminary data.</text>
</comment>
<keyword evidence="1" id="KW-0812">Transmembrane</keyword>
<feature type="transmembrane region" description="Helical" evidence="1">
    <location>
        <begin position="14"/>
        <end position="35"/>
    </location>
</feature>
<reference evidence="3 4" key="1">
    <citation type="journal article" date="2019" name="Int. J. Syst. Evol. Microbiol.">
        <title>The Global Catalogue of Microorganisms (GCM) 10K type strain sequencing project: providing services to taxonomists for standard genome sequencing and annotation.</title>
        <authorList>
            <consortium name="The Broad Institute Genomics Platform"/>
            <consortium name="The Broad Institute Genome Sequencing Center for Infectious Disease"/>
            <person name="Wu L."/>
            <person name="Ma J."/>
        </authorList>
    </citation>
    <scope>NUCLEOTIDE SEQUENCE [LARGE SCALE GENOMIC DNA]</scope>
    <source>
        <strain evidence="3 4">JCM 16328</strain>
    </source>
</reference>
<sequence length="73" mass="7897">MEQNPVEDNFVTRFLLGAAVIFAMSMGGAAAAELFRRVGMPYGAWVGTLVGAIAAFVAFAILYRRYDESFEAA</sequence>
<protein>
    <recommendedName>
        <fullName evidence="2">DUF8144 domain-containing protein</fullName>
    </recommendedName>
</protein>
<dbReference type="Pfam" id="PF26469">
    <property type="entry name" value="DUF8144"/>
    <property type="match status" value="1"/>
</dbReference>
<keyword evidence="1" id="KW-0472">Membrane</keyword>
<proteinExistence type="predicted"/>
<evidence type="ECO:0000313" key="4">
    <source>
        <dbReference type="Proteomes" id="UP001500420"/>
    </source>
</evidence>
<dbReference type="InterPro" id="IPR058457">
    <property type="entry name" value="DUF8144"/>
</dbReference>
<accession>A0AAV3TCD3</accession>
<name>A0AAV3TCD3_9EURY</name>
<gene>
    <name evidence="3" type="ORF">GCM10009020_27580</name>
</gene>
<organism evidence="3 4">
    <name type="scientific">Natronoarchaeum mannanilyticum</name>
    <dbReference type="NCBI Taxonomy" id="926360"/>
    <lineage>
        <taxon>Archaea</taxon>
        <taxon>Methanobacteriati</taxon>
        <taxon>Methanobacteriota</taxon>
        <taxon>Stenosarchaea group</taxon>
        <taxon>Halobacteria</taxon>
        <taxon>Halobacteriales</taxon>
        <taxon>Natronoarchaeaceae</taxon>
    </lineage>
</organism>
<dbReference type="RefSeq" id="WP_343774636.1">
    <property type="nucleotide sequence ID" value="NZ_BAAADV010000007.1"/>
</dbReference>
<evidence type="ECO:0000256" key="1">
    <source>
        <dbReference type="SAM" id="Phobius"/>
    </source>
</evidence>
<feature type="domain" description="DUF8144" evidence="2">
    <location>
        <begin position="9"/>
        <end position="63"/>
    </location>
</feature>